<evidence type="ECO:0000313" key="2">
    <source>
        <dbReference type="EMBL" id="QHQ60154.1"/>
    </source>
</evidence>
<accession>A0A6P1TG78</accession>
<protein>
    <recommendedName>
        <fullName evidence="4">ABC transporter permease</fullName>
    </recommendedName>
</protein>
<evidence type="ECO:0000256" key="1">
    <source>
        <dbReference type="SAM" id="Phobius"/>
    </source>
</evidence>
<dbReference type="RefSeq" id="WP_161836990.1">
    <property type="nucleotide sequence ID" value="NZ_CP048000.1"/>
</dbReference>
<gene>
    <name evidence="2" type="ORF">Ana3638_04625</name>
</gene>
<keyword evidence="3" id="KW-1185">Reference proteome</keyword>
<feature type="transmembrane region" description="Helical" evidence="1">
    <location>
        <begin position="145"/>
        <end position="174"/>
    </location>
</feature>
<feature type="transmembrane region" description="Helical" evidence="1">
    <location>
        <begin position="26"/>
        <end position="50"/>
    </location>
</feature>
<proteinExistence type="predicted"/>
<feature type="transmembrane region" description="Helical" evidence="1">
    <location>
        <begin position="119"/>
        <end position="139"/>
    </location>
</feature>
<dbReference type="Pfam" id="PF06182">
    <property type="entry name" value="ABC2_membrane_6"/>
    <property type="match status" value="1"/>
</dbReference>
<evidence type="ECO:0000313" key="3">
    <source>
        <dbReference type="Proteomes" id="UP000464314"/>
    </source>
</evidence>
<organism evidence="2 3">
    <name type="scientific">Anaerocolumna sedimenticola</name>
    <dbReference type="NCBI Taxonomy" id="2696063"/>
    <lineage>
        <taxon>Bacteria</taxon>
        <taxon>Bacillati</taxon>
        <taxon>Bacillota</taxon>
        <taxon>Clostridia</taxon>
        <taxon>Lachnospirales</taxon>
        <taxon>Lachnospiraceae</taxon>
        <taxon>Anaerocolumna</taxon>
    </lineage>
</organism>
<keyword evidence="1" id="KW-0812">Transmembrane</keyword>
<feature type="transmembrane region" description="Helical" evidence="1">
    <location>
        <begin position="234"/>
        <end position="255"/>
    </location>
</feature>
<dbReference type="InterPro" id="IPR010390">
    <property type="entry name" value="ABC-2_transporter-like"/>
</dbReference>
<dbReference type="AlphaFoldDB" id="A0A6P1TG78"/>
<sequence length="267" mass="30177">MRIGQKILIYFTFAKSTIRQEMTYRVSFITGVVGQWIAYGGTFLSLYIMIENFNVMGGWTSYEVLYLYAFNLLSYALAATVFFTPCRSLSMKIRTGEFDISLTKPINPFLHEIYNGFNFGYIGHTILAVSVMIFSVSHLDTQFSIVNLILLLICAALLQAAFLILSSSFCFITVNQNPVFDFILGNFKSFTNYPITIYGIAIQFLLTFILPFAFMNFYPSLILLGKTPSSPFAAWLPFVSPFVGIAMFILSIKIWNYGLSKYQSSGS</sequence>
<feature type="transmembrane region" description="Helical" evidence="1">
    <location>
        <begin position="195"/>
        <end position="214"/>
    </location>
</feature>
<dbReference type="PANTHER" id="PTHR36833:SF1">
    <property type="entry name" value="INTEGRAL MEMBRANE TRANSPORT PROTEIN"/>
    <property type="match status" value="1"/>
</dbReference>
<dbReference type="KEGG" id="anr:Ana3638_04625"/>
<feature type="transmembrane region" description="Helical" evidence="1">
    <location>
        <begin position="65"/>
        <end position="84"/>
    </location>
</feature>
<name>A0A6P1TG78_9FIRM</name>
<dbReference type="EMBL" id="CP048000">
    <property type="protein sequence ID" value="QHQ60154.1"/>
    <property type="molecule type" value="Genomic_DNA"/>
</dbReference>
<dbReference type="PANTHER" id="PTHR36833">
    <property type="entry name" value="SLR0610 PROTEIN-RELATED"/>
    <property type="match status" value="1"/>
</dbReference>
<keyword evidence="1" id="KW-1133">Transmembrane helix</keyword>
<keyword evidence="1" id="KW-0472">Membrane</keyword>
<reference evidence="2 3" key="1">
    <citation type="submission" date="2020-01" db="EMBL/GenBank/DDBJ databases">
        <title>Genome analysis of Anaerocolumna sp. CBA3638.</title>
        <authorList>
            <person name="Kim J."/>
            <person name="Roh S.W."/>
        </authorList>
    </citation>
    <scope>NUCLEOTIDE SEQUENCE [LARGE SCALE GENOMIC DNA]</scope>
    <source>
        <strain evidence="2 3">CBA3638</strain>
    </source>
</reference>
<evidence type="ECO:0008006" key="4">
    <source>
        <dbReference type="Google" id="ProtNLM"/>
    </source>
</evidence>
<dbReference type="Proteomes" id="UP000464314">
    <property type="component" value="Chromosome"/>
</dbReference>